<dbReference type="EMBL" id="JAIWYP010000004">
    <property type="protein sequence ID" value="KAH3835372.1"/>
    <property type="molecule type" value="Genomic_DNA"/>
</dbReference>
<reference evidence="2" key="1">
    <citation type="journal article" date="2019" name="bioRxiv">
        <title>The Genome of the Zebra Mussel, Dreissena polymorpha: A Resource for Invasive Species Research.</title>
        <authorList>
            <person name="McCartney M.A."/>
            <person name="Auch B."/>
            <person name="Kono T."/>
            <person name="Mallez S."/>
            <person name="Zhang Y."/>
            <person name="Obille A."/>
            <person name="Becker A."/>
            <person name="Abrahante J.E."/>
            <person name="Garbe J."/>
            <person name="Badalamenti J.P."/>
            <person name="Herman A."/>
            <person name="Mangelson H."/>
            <person name="Liachko I."/>
            <person name="Sullivan S."/>
            <person name="Sone E.D."/>
            <person name="Koren S."/>
            <person name="Silverstein K.A.T."/>
            <person name="Beckman K.B."/>
            <person name="Gohl D.M."/>
        </authorList>
    </citation>
    <scope>NUCLEOTIDE SEQUENCE</scope>
    <source>
        <strain evidence="2">Duluth1</strain>
        <tissue evidence="2">Whole animal</tissue>
    </source>
</reference>
<dbReference type="Pfam" id="PF07678">
    <property type="entry name" value="TED_complement"/>
    <property type="match status" value="1"/>
</dbReference>
<keyword evidence="3" id="KW-1185">Reference proteome</keyword>
<dbReference type="AlphaFoldDB" id="A0A9D4K911"/>
<dbReference type="InterPro" id="IPR011626">
    <property type="entry name" value="Alpha-macroglobulin_TED"/>
</dbReference>
<proteinExistence type="predicted"/>
<dbReference type="SMART" id="SM01419">
    <property type="entry name" value="Thiol-ester_cl"/>
    <property type="match status" value="1"/>
</dbReference>
<dbReference type="Proteomes" id="UP000828390">
    <property type="component" value="Unassembled WGS sequence"/>
</dbReference>
<dbReference type="SUPFAM" id="SSF48239">
    <property type="entry name" value="Terpenoid cyclases/Protein prenyltransferases"/>
    <property type="match status" value="1"/>
</dbReference>
<evidence type="ECO:0000313" key="3">
    <source>
        <dbReference type="Proteomes" id="UP000828390"/>
    </source>
</evidence>
<dbReference type="InterPro" id="IPR047565">
    <property type="entry name" value="Alpha-macroglob_thiol-ester_cl"/>
</dbReference>
<sequence length="76" mass="8167">MVCSTGDLFGPSLANIDDVVNLPSGTGEQNLLSFGPAVYATVYMKSTGRFDGNVALQDKIRKILMTGTFQGQLMKH</sequence>
<dbReference type="Gene3D" id="1.50.10.20">
    <property type="match status" value="1"/>
</dbReference>
<evidence type="ECO:0000313" key="2">
    <source>
        <dbReference type="EMBL" id="KAH3835372.1"/>
    </source>
</evidence>
<accession>A0A9D4K911</accession>
<dbReference type="GO" id="GO:0005615">
    <property type="term" value="C:extracellular space"/>
    <property type="evidence" value="ECO:0007669"/>
    <property type="project" value="InterPro"/>
</dbReference>
<evidence type="ECO:0000259" key="1">
    <source>
        <dbReference type="Pfam" id="PF07678"/>
    </source>
</evidence>
<feature type="domain" description="Alpha-macroglobulin-like TED" evidence="1">
    <location>
        <begin position="5"/>
        <end position="68"/>
    </location>
</feature>
<dbReference type="InterPro" id="IPR008930">
    <property type="entry name" value="Terpenoid_cyclase/PrenylTrfase"/>
</dbReference>
<reference evidence="2" key="2">
    <citation type="submission" date="2020-11" db="EMBL/GenBank/DDBJ databases">
        <authorList>
            <person name="McCartney M.A."/>
            <person name="Auch B."/>
            <person name="Kono T."/>
            <person name="Mallez S."/>
            <person name="Becker A."/>
            <person name="Gohl D.M."/>
            <person name="Silverstein K.A.T."/>
            <person name="Koren S."/>
            <person name="Bechman K.B."/>
            <person name="Herman A."/>
            <person name="Abrahante J.E."/>
            <person name="Garbe J."/>
        </authorList>
    </citation>
    <scope>NUCLEOTIDE SEQUENCE</scope>
    <source>
        <strain evidence="2">Duluth1</strain>
        <tissue evidence="2">Whole animal</tissue>
    </source>
</reference>
<comment type="caution">
    <text evidence="2">The sequence shown here is derived from an EMBL/GenBank/DDBJ whole genome shotgun (WGS) entry which is preliminary data.</text>
</comment>
<protein>
    <recommendedName>
        <fullName evidence="1">Alpha-macroglobulin-like TED domain-containing protein</fullName>
    </recommendedName>
</protein>
<gene>
    <name evidence="2" type="ORF">DPMN_108718</name>
</gene>
<organism evidence="2 3">
    <name type="scientific">Dreissena polymorpha</name>
    <name type="common">Zebra mussel</name>
    <name type="synonym">Mytilus polymorpha</name>
    <dbReference type="NCBI Taxonomy" id="45954"/>
    <lineage>
        <taxon>Eukaryota</taxon>
        <taxon>Metazoa</taxon>
        <taxon>Spiralia</taxon>
        <taxon>Lophotrochozoa</taxon>
        <taxon>Mollusca</taxon>
        <taxon>Bivalvia</taxon>
        <taxon>Autobranchia</taxon>
        <taxon>Heteroconchia</taxon>
        <taxon>Euheterodonta</taxon>
        <taxon>Imparidentia</taxon>
        <taxon>Neoheterodontei</taxon>
        <taxon>Myida</taxon>
        <taxon>Dreissenoidea</taxon>
        <taxon>Dreissenidae</taxon>
        <taxon>Dreissena</taxon>
    </lineage>
</organism>
<name>A0A9D4K911_DREPO</name>